<evidence type="ECO:0008006" key="3">
    <source>
        <dbReference type="Google" id="ProtNLM"/>
    </source>
</evidence>
<comment type="caution">
    <text evidence="1">The sequence shown here is derived from an EMBL/GenBank/DDBJ whole genome shotgun (WGS) entry which is preliminary data.</text>
</comment>
<gene>
    <name evidence="1" type="ORF">CRP01_04305</name>
</gene>
<organism evidence="1 2">
    <name type="scientific">Flavilitoribacter nigricans (strain ATCC 23147 / DSM 23189 / NBRC 102662 / NCIMB 1420 / SS-2)</name>
    <name type="common">Lewinella nigricans</name>
    <dbReference type="NCBI Taxonomy" id="1122177"/>
    <lineage>
        <taxon>Bacteria</taxon>
        <taxon>Pseudomonadati</taxon>
        <taxon>Bacteroidota</taxon>
        <taxon>Saprospiria</taxon>
        <taxon>Saprospirales</taxon>
        <taxon>Lewinellaceae</taxon>
        <taxon>Flavilitoribacter</taxon>
    </lineage>
</organism>
<accession>A0A2D0NJS1</accession>
<dbReference type="Proteomes" id="UP000223913">
    <property type="component" value="Unassembled WGS sequence"/>
</dbReference>
<name>A0A2D0NJS1_FLAN2</name>
<dbReference type="AlphaFoldDB" id="A0A2D0NJS1"/>
<proteinExistence type="predicted"/>
<keyword evidence="2" id="KW-1185">Reference proteome</keyword>
<dbReference type="EMBL" id="PDUD01000004">
    <property type="protein sequence ID" value="PHN07983.1"/>
    <property type="molecule type" value="Genomic_DNA"/>
</dbReference>
<protein>
    <recommendedName>
        <fullName evidence="3">TonB C-terminal domain-containing protein</fullName>
    </recommendedName>
</protein>
<evidence type="ECO:0000313" key="2">
    <source>
        <dbReference type="Proteomes" id="UP000223913"/>
    </source>
</evidence>
<reference evidence="1 2" key="1">
    <citation type="submission" date="2017-10" db="EMBL/GenBank/DDBJ databases">
        <title>The draft genome sequence of Lewinella nigricans NBRC 102662.</title>
        <authorList>
            <person name="Wang K."/>
        </authorList>
    </citation>
    <scope>NUCLEOTIDE SEQUENCE [LARGE SCALE GENOMIC DNA]</scope>
    <source>
        <strain evidence="1 2">NBRC 102662</strain>
    </source>
</reference>
<evidence type="ECO:0000313" key="1">
    <source>
        <dbReference type="EMBL" id="PHN07983.1"/>
    </source>
</evidence>
<sequence length="171" mass="19322">MNAICLAVLLGLHSCGLSQESVVADAPGYPRWVGDIAADETLDDPEFVLCLGEDQVKQYFNFGNGLQYTGEQHAILTAFREQYQPVPLAQSGMIRIRFIVNCRGDTGRFRIIASDNHYQPMAFDRRITDQLLEITRSLDGWKIQSDGEIAKDYYQYLLFKIENGALKEVLP</sequence>